<feature type="transmembrane region" description="Helical" evidence="6">
    <location>
        <begin position="159"/>
        <end position="179"/>
    </location>
</feature>
<dbReference type="InterPro" id="IPR050382">
    <property type="entry name" value="MFS_Na/Anion_cotransporter"/>
</dbReference>
<evidence type="ECO:0000256" key="2">
    <source>
        <dbReference type="ARBA" id="ARBA00022692"/>
    </source>
</evidence>
<evidence type="ECO:0000313" key="9">
    <source>
        <dbReference type="Proteomes" id="UP000190667"/>
    </source>
</evidence>
<evidence type="ECO:0000256" key="5">
    <source>
        <dbReference type="ARBA" id="ARBA00038514"/>
    </source>
</evidence>
<dbReference type="AlphaFoldDB" id="A0A1S8YTC3"/>
<accession>A0A1S8YTC3</accession>
<feature type="domain" description="Major facilitator superfamily (MFS) profile" evidence="7">
    <location>
        <begin position="9"/>
        <end position="413"/>
    </location>
</feature>
<evidence type="ECO:0000256" key="1">
    <source>
        <dbReference type="ARBA" id="ARBA00004141"/>
    </source>
</evidence>
<name>A0A1S8YTC3_9GAMM</name>
<proteinExistence type="inferred from homology"/>
<dbReference type="RefSeq" id="WP_078001115.1">
    <property type="nucleotide sequence ID" value="NZ_MRUL01000001.1"/>
</dbReference>
<feature type="transmembrane region" description="Helical" evidence="6">
    <location>
        <begin position="46"/>
        <end position="64"/>
    </location>
</feature>
<dbReference type="GO" id="GO:0022857">
    <property type="term" value="F:transmembrane transporter activity"/>
    <property type="evidence" value="ECO:0007669"/>
    <property type="project" value="InterPro"/>
</dbReference>
<sequence>MLKRLRWTMVFMLFMAGVISYLDRAALSVAAPLLTKDLHLDPAELGIVFSSFFVGYSLFCFVGGQMSDRFGPKKVLLAAMLVWSLFCTLTAGVAGILSLLVVRVVFGMGEGPYATCTNKIIFAWFTPQKRTSAIGLANAGQQVGGAIAGPLVGLIAVAWGWRVPFIIIGALGLVWLIVWHFSAADSPRQHPLLAHQPPEENLAAEPNTPVPAGYSLGHYLRRPTVLATSFAFFAYAYILYFFLSWFPSYLMMERHMSLANMSWANIVPWVFGAAGVMLGGIACDALYRKLKRGILAHKIVIIASMLISACCVALAGQAYSIAMAIALMSGAAFFTNLTLSTYWGIISETVEPGRLGGVGGFMHLVANTAGIIAPSLTGFLVKATGTFQSAFLISGAVALLGALAVAFFASGKQRESLGAFDPQADNHH</sequence>
<evidence type="ECO:0000259" key="7">
    <source>
        <dbReference type="PROSITE" id="PS50850"/>
    </source>
</evidence>
<dbReference type="Gene3D" id="1.20.1250.20">
    <property type="entry name" value="MFS general substrate transporter like domains"/>
    <property type="match status" value="2"/>
</dbReference>
<comment type="subcellular location">
    <subcellularLocation>
        <location evidence="1">Membrane</location>
        <topology evidence="1">Multi-pass membrane protein</topology>
    </subcellularLocation>
</comment>
<dbReference type="STRING" id="1926881.BTJ39_02720"/>
<feature type="transmembrane region" description="Helical" evidence="6">
    <location>
        <begin position="358"/>
        <end position="381"/>
    </location>
</feature>
<dbReference type="Pfam" id="PF07690">
    <property type="entry name" value="MFS_1"/>
    <property type="match status" value="1"/>
</dbReference>
<dbReference type="PROSITE" id="PS50850">
    <property type="entry name" value="MFS"/>
    <property type="match status" value="1"/>
</dbReference>
<feature type="transmembrane region" description="Helical" evidence="6">
    <location>
        <begin position="299"/>
        <end position="319"/>
    </location>
</feature>
<organism evidence="8 9">
    <name type="scientific">Izhakiella australiensis</name>
    <dbReference type="NCBI Taxonomy" id="1926881"/>
    <lineage>
        <taxon>Bacteria</taxon>
        <taxon>Pseudomonadati</taxon>
        <taxon>Pseudomonadota</taxon>
        <taxon>Gammaproteobacteria</taxon>
        <taxon>Enterobacterales</taxon>
        <taxon>Erwiniaceae</taxon>
        <taxon>Izhakiella</taxon>
    </lineage>
</organism>
<dbReference type="InterPro" id="IPR020846">
    <property type="entry name" value="MFS_dom"/>
</dbReference>
<feature type="transmembrane region" description="Helical" evidence="6">
    <location>
        <begin position="325"/>
        <end position="346"/>
    </location>
</feature>
<comment type="caution">
    <text evidence="8">The sequence shown here is derived from an EMBL/GenBank/DDBJ whole genome shotgun (WGS) entry which is preliminary data.</text>
</comment>
<feature type="transmembrane region" description="Helical" evidence="6">
    <location>
        <begin position="76"/>
        <end position="102"/>
    </location>
</feature>
<reference evidence="8 9" key="1">
    <citation type="submission" date="2016-12" db="EMBL/GenBank/DDBJ databases">
        <title>Izhakiella australiana sp. nov. of genus Izhakiella isolated from Australian desert.</title>
        <authorList>
            <person name="Ji M."/>
        </authorList>
    </citation>
    <scope>NUCLEOTIDE SEQUENCE [LARGE SCALE GENOMIC DNA]</scope>
    <source>
        <strain evidence="8 9">D4N98</strain>
    </source>
</reference>
<evidence type="ECO:0000256" key="4">
    <source>
        <dbReference type="ARBA" id="ARBA00023136"/>
    </source>
</evidence>
<dbReference type="InterPro" id="IPR036259">
    <property type="entry name" value="MFS_trans_sf"/>
</dbReference>
<dbReference type="PANTHER" id="PTHR11662">
    <property type="entry name" value="SOLUTE CARRIER FAMILY 17"/>
    <property type="match status" value="1"/>
</dbReference>
<dbReference type="GO" id="GO:0016020">
    <property type="term" value="C:membrane"/>
    <property type="evidence" value="ECO:0007669"/>
    <property type="project" value="UniProtKB-SubCell"/>
</dbReference>
<dbReference type="SUPFAM" id="SSF103473">
    <property type="entry name" value="MFS general substrate transporter"/>
    <property type="match status" value="1"/>
</dbReference>
<dbReference type="OrthoDB" id="9773404at2"/>
<dbReference type="CDD" id="cd17319">
    <property type="entry name" value="MFS_ExuT_GudP_like"/>
    <property type="match status" value="1"/>
</dbReference>
<keyword evidence="3 6" id="KW-1133">Transmembrane helix</keyword>
<feature type="transmembrane region" description="Helical" evidence="6">
    <location>
        <begin position="225"/>
        <end position="246"/>
    </location>
</feature>
<dbReference type="PANTHER" id="PTHR11662:SF399">
    <property type="entry name" value="FI19708P1-RELATED"/>
    <property type="match status" value="1"/>
</dbReference>
<evidence type="ECO:0000256" key="3">
    <source>
        <dbReference type="ARBA" id="ARBA00022989"/>
    </source>
</evidence>
<keyword evidence="4 6" id="KW-0472">Membrane</keyword>
<keyword evidence="9" id="KW-1185">Reference proteome</keyword>
<feature type="transmembrane region" description="Helical" evidence="6">
    <location>
        <begin position="266"/>
        <end position="287"/>
    </location>
</feature>
<evidence type="ECO:0000313" key="8">
    <source>
        <dbReference type="EMBL" id="OON42086.1"/>
    </source>
</evidence>
<protein>
    <submittedName>
        <fullName evidence="8">MFS transporter</fullName>
    </submittedName>
</protein>
<comment type="similarity">
    <text evidence="5">Belongs to the major facilitator superfamily. Phthalate permease family.</text>
</comment>
<evidence type="ECO:0000256" key="6">
    <source>
        <dbReference type="SAM" id="Phobius"/>
    </source>
</evidence>
<dbReference type="Proteomes" id="UP000190667">
    <property type="component" value="Unassembled WGS sequence"/>
</dbReference>
<dbReference type="InterPro" id="IPR011701">
    <property type="entry name" value="MFS"/>
</dbReference>
<keyword evidence="2 6" id="KW-0812">Transmembrane</keyword>
<gene>
    <name evidence="8" type="ORF">BTJ39_02720</name>
</gene>
<feature type="transmembrane region" description="Helical" evidence="6">
    <location>
        <begin position="387"/>
        <end position="409"/>
    </location>
</feature>
<dbReference type="EMBL" id="MRUL01000001">
    <property type="protein sequence ID" value="OON42086.1"/>
    <property type="molecule type" value="Genomic_DNA"/>
</dbReference>